<reference evidence="2" key="2">
    <citation type="submission" date="2020-11" db="EMBL/GenBank/DDBJ databases">
        <authorList>
            <consortium name="DOE Joint Genome Institute"/>
            <person name="Kuo A."/>
            <person name="Miyauchi S."/>
            <person name="Kiss E."/>
            <person name="Drula E."/>
            <person name="Kohler A."/>
            <person name="Sanchez-Garcia M."/>
            <person name="Andreopoulos B."/>
            <person name="Barry K.W."/>
            <person name="Bonito G."/>
            <person name="Buee M."/>
            <person name="Carver A."/>
            <person name="Chen C."/>
            <person name="Cichocki N."/>
            <person name="Clum A."/>
            <person name="Culley D."/>
            <person name="Crous P.W."/>
            <person name="Fauchery L."/>
            <person name="Girlanda M."/>
            <person name="Hayes R."/>
            <person name="Keri Z."/>
            <person name="Labutti K."/>
            <person name="Lipzen A."/>
            <person name="Lombard V."/>
            <person name="Magnuson J."/>
            <person name="Maillard F."/>
            <person name="Morin E."/>
            <person name="Murat C."/>
            <person name="Nolan M."/>
            <person name="Ohm R."/>
            <person name="Pangilinan J."/>
            <person name="Pereira M."/>
            <person name="Perotto S."/>
            <person name="Peter M."/>
            <person name="Riley R."/>
            <person name="Sitrit Y."/>
            <person name="Stielow B."/>
            <person name="Szollosi G."/>
            <person name="Zifcakova L."/>
            <person name="Stursova M."/>
            <person name="Spatafora J.W."/>
            <person name="Tedersoo L."/>
            <person name="Vaario L.-M."/>
            <person name="Yamada A."/>
            <person name="Yan M."/>
            <person name="Wang P."/>
            <person name="Xu J."/>
            <person name="Bruns T."/>
            <person name="Baldrian P."/>
            <person name="Vilgalys R."/>
            <person name="Henrissat B."/>
            <person name="Grigoriev I.V."/>
            <person name="Hibbett D."/>
            <person name="Nagy L.G."/>
            <person name="Martin F.M."/>
        </authorList>
    </citation>
    <scope>NUCLEOTIDE SEQUENCE</scope>
    <source>
        <strain evidence="2">UH-Tt-Lm1</strain>
    </source>
</reference>
<comment type="caution">
    <text evidence="2">The sequence shown here is derived from an EMBL/GenBank/DDBJ whole genome shotgun (WGS) entry which is preliminary data.</text>
</comment>
<dbReference type="Proteomes" id="UP000736335">
    <property type="component" value="Unassembled WGS sequence"/>
</dbReference>
<sequence length="378" mass="42144">MAPKRQPDWAMYKEYVLEPAARIQRTPSDVLYRSISFPRQMDFLCFGDALWEPSPTSGYTRIKIGDVGFIRSGQFHLLFSASSPSEGQDVPTTFEQLDIGTPEPKQPRQPGCRGTHSVRQVTANAGISVSGNLPLEAGVNFSYELTEDHGAALVTRHLTYRMDALVEFESYTKRHYESWVAFARDRRRYGRDVQPVLVSGFDMTKDFAMVAYSDDTTSSGANCIISVPNLGSASASTYCTWETKCSPHRNCGPQPGRNPLPRSRAIESSSSQPAEAEDIPDEFNQCVFIRYYTMQSRKIFGMKVIRAGAGPHDLGSGDHEGDTFPELTVQPNDELSTSGEGFEEQWDPHAGDNNPEPDVVVHNAQFGHSSPFRYQCCW</sequence>
<reference evidence="2" key="1">
    <citation type="journal article" date="2020" name="Nat. Commun.">
        <title>Large-scale genome sequencing of mycorrhizal fungi provides insights into the early evolution of symbiotic traits.</title>
        <authorList>
            <person name="Miyauchi S."/>
            <person name="Kiss E."/>
            <person name="Kuo A."/>
            <person name="Drula E."/>
            <person name="Kohler A."/>
            <person name="Sanchez-Garcia M."/>
            <person name="Morin E."/>
            <person name="Andreopoulos B."/>
            <person name="Barry K.W."/>
            <person name="Bonito G."/>
            <person name="Buee M."/>
            <person name="Carver A."/>
            <person name="Chen C."/>
            <person name="Cichocki N."/>
            <person name="Clum A."/>
            <person name="Culley D."/>
            <person name="Crous P.W."/>
            <person name="Fauchery L."/>
            <person name="Girlanda M."/>
            <person name="Hayes R.D."/>
            <person name="Keri Z."/>
            <person name="LaButti K."/>
            <person name="Lipzen A."/>
            <person name="Lombard V."/>
            <person name="Magnuson J."/>
            <person name="Maillard F."/>
            <person name="Murat C."/>
            <person name="Nolan M."/>
            <person name="Ohm R.A."/>
            <person name="Pangilinan J."/>
            <person name="Pereira M.F."/>
            <person name="Perotto S."/>
            <person name="Peter M."/>
            <person name="Pfister S."/>
            <person name="Riley R."/>
            <person name="Sitrit Y."/>
            <person name="Stielow J.B."/>
            <person name="Szollosi G."/>
            <person name="Zifcakova L."/>
            <person name="Stursova M."/>
            <person name="Spatafora J.W."/>
            <person name="Tedersoo L."/>
            <person name="Vaario L.M."/>
            <person name="Yamada A."/>
            <person name="Yan M."/>
            <person name="Wang P."/>
            <person name="Xu J."/>
            <person name="Bruns T."/>
            <person name="Baldrian P."/>
            <person name="Vilgalys R."/>
            <person name="Dunand C."/>
            <person name="Henrissat B."/>
            <person name="Grigoriev I.V."/>
            <person name="Hibbett D."/>
            <person name="Nagy L.G."/>
            <person name="Martin F.M."/>
        </authorList>
    </citation>
    <scope>NUCLEOTIDE SEQUENCE</scope>
    <source>
        <strain evidence="2">UH-Tt-Lm1</strain>
    </source>
</reference>
<feature type="region of interest" description="Disordered" evidence="1">
    <location>
        <begin position="248"/>
        <end position="277"/>
    </location>
</feature>
<keyword evidence="3" id="KW-1185">Reference proteome</keyword>
<dbReference type="OrthoDB" id="3222453at2759"/>
<protein>
    <submittedName>
        <fullName evidence="2">Uncharacterized protein</fullName>
    </submittedName>
</protein>
<proteinExistence type="predicted"/>
<evidence type="ECO:0000256" key="1">
    <source>
        <dbReference type="SAM" id="MobiDB-lite"/>
    </source>
</evidence>
<accession>A0A9P6L2Q9</accession>
<dbReference type="AlphaFoldDB" id="A0A9P6L2Q9"/>
<gene>
    <name evidence="2" type="ORF">BJ322DRAFT_1163397</name>
</gene>
<evidence type="ECO:0000313" key="3">
    <source>
        <dbReference type="Proteomes" id="UP000736335"/>
    </source>
</evidence>
<evidence type="ECO:0000313" key="2">
    <source>
        <dbReference type="EMBL" id="KAF9780741.1"/>
    </source>
</evidence>
<name>A0A9P6L2Q9_9AGAM</name>
<organism evidence="2 3">
    <name type="scientific">Thelephora terrestris</name>
    <dbReference type="NCBI Taxonomy" id="56493"/>
    <lineage>
        <taxon>Eukaryota</taxon>
        <taxon>Fungi</taxon>
        <taxon>Dikarya</taxon>
        <taxon>Basidiomycota</taxon>
        <taxon>Agaricomycotina</taxon>
        <taxon>Agaricomycetes</taxon>
        <taxon>Thelephorales</taxon>
        <taxon>Thelephoraceae</taxon>
        <taxon>Thelephora</taxon>
    </lineage>
</organism>
<dbReference type="EMBL" id="WIUZ02000015">
    <property type="protein sequence ID" value="KAF9780741.1"/>
    <property type="molecule type" value="Genomic_DNA"/>
</dbReference>
<feature type="region of interest" description="Disordered" evidence="1">
    <location>
        <begin position="333"/>
        <end position="356"/>
    </location>
</feature>